<reference evidence="2 3" key="1">
    <citation type="journal article" date="2020" name="bioRxiv">
        <title>Sequence and annotation of 42 cannabis genomes reveals extensive copy number variation in cannabinoid synthesis and pathogen resistance genes.</title>
        <authorList>
            <person name="Mckernan K.J."/>
            <person name="Helbert Y."/>
            <person name="Kane L.T."/>
            <person name="Ebling H."/>
            <person name="Zhang L."/>
            <person name="Liu B."/>
            <person name="Eaton Z."/>
            <person name="Mclaughlin S."/>
            <person name="Kingan S."/>
            <person name="Baybayan P."/>
            <person name="Concepcion G."/>
            <person name="Jordan M."/>
            <person name="Riva A."/>
            <person name="Barbazuk W."/>
            <person name="Harkins T."/>
        </authorList>
    </citation>
    <scope>NUCLEOTIDE SEQUENCE [LARGE SCALE GENOMIC DNA]</scope>
    <source>
        <strain evidence="3">cv. Jamaican Lion 4</strain>
        <tissue evidence="2">Leaf</tissue>
    </source>
</reference>
<feature type="compositionally biased region" description="Basic and acidic residues" evidence="1">
    <location>
        <begin position="118"/>
        <end position="131"/>
    </location>
</feature>
<evidence type="ECO:0000313" key="3">
    <source>
        <dbReference type="Proteomes" id="UP000583929"/>
    </source>
</evidence>
<evidence type="ECO:0008006" key="4">
    <source>
        <dbReference type="Google" id="ProtNLM"/>
    </source>
</evidence>
<name>A0A7J6HE93_CANSA</name>
<keyword evidence="3" id="KW-1185">Reference proteome</keyword>
<protein>
    <recommendedName>
        <fullName evidence="4">DUF4283 domain-containing protein</fullName>
    </recommendedName>
</protein>
<proteinExistence type="predicted"/>
<gene>
    <name evidence="2" type="ORF">G4B88_029429</name>
</gene>
<evidence type="ECO:0000256" key="1">
    <source>
        <dbReference type="SAM" id="MobiDB-lite"/>
    </source>
</evidence>
<accession>A0A7J6HE93</accession>
<dbReference type="EMBL" id="JAATIQ010000051">
    <property type="protein sequence ID" value="KAF4392690.1"/>
    <property type="molecule type" value="Genomic_DNA"/>
</dbReference>
<dbReference type="Proteomes" id="UP000583929">
    <property type="component" value="Unassembled WGS sequence"/>
</dbReference>
<sequence>MITFGCEGDLKRVLSKEPWHLHNQHLILCPPSTLQNVPFNSYTISRFWMQVYRLPFLSKSESLAKVIGSPLPKSSYDRYRQDFSKSGPWPFLTRLARNTIALIIAHPRPFPALPSHTSSREKGKSIAKDPSDYPSNHSHDQTLSIFKHSQDIATTSTPSNDDKHCTKDIVSFSGTTRVPEVILQPTAATSSMTNSHIPHSNSSTSASINSSIRLLVATPPAYTHIHSSPVNFASPSRNYSISKTSTTTPFIPQNNAATKVSNFDLDNSRASASDNRMASLFPNDNWLPPVVMFAMF</sequence>
<dbReference type="AlphaFoldDB" id="A0A7J6HE93"/>
<organism evidence="2 3">
    <name type="scientific">Cannabis sativa</name>
    <name type="common">Hemp</name>
    <name type="synonym">Marijuana</name>
    <dbReference type="NCBI Taxonomy" id="3483"/>
    <lineage>
        <taxon>Eukaryota</taxon>
        <taxon>Viridiplantae</taxon>
        <taxon>Streptophyta</taxon>
        <taxon>Embryophyta</taxon>
        <taxon>Tracheophyta</taxon>
        <taxon>Spermatophyta</taxon>
        <taxon>Magnoliopsida</taxon>
        <taxon>eudicotyledons</taxon>
        <taxon>Gunneridae</taxon>
        <taxon>Pentapetalae</taxon>
        <taxon>rosids</taxon>
        <taxon>fabids</taxon>
        <taxon>Rosales</taxon>
        <taxon>Cannabaceae</taxon>
        <taxon>Cannabis</taxon>
    </lineage>
</organism>
<comment type="caution">
    <text evidence="2">The sequence shown here is derived from an EMBL/GenBank/DDBJ whole genome shotgun (WGS) entry which is preliminary data.</text>
</comment>
<feature type="region of interest" description="Disordered" evidence="1">
    <location>
        <begin position="112"/>
        <end position="140"/>
    </location>
</feature>
<evidence type="ECO:0000313" key="2">
    <source>
        <dbReference type="EMBL" id="KAF4392690.1"/>
    </source>
</evidence>